<dbReference type="PANTHER" id="PTHR43289:SF33">
    <property type="entry name" value="SERINE_THREONINE KINASE 31"/>
    <property type="match status" value="1"/>
</dbReference>
<dbReference type="PROSITE" id="PS50011">
    <property type="entry name" value="PROTEIN_KINASE_DOM"/>
    <property type="match status" value="1"/>
</dbReference>
<dbReference type="Proteomes" id="UP000076842">
    <property type="component" value="Unassembled WGS sequence"/>
</dbReference>
<dbReference type="GO" id="GO:0004674">
    <property type="term" value="F:protein serine/threonine kinase activity"/>
    <property type="evidence" value="ECO:0007669"/>
    <property type="project" value="TreeGrafter"/>
</dbReference>
<keyword evidence="7" id="KW-1185">Reference proteome</keyword>
<protein>
    <recommendedName>
        <fullName evidence="5">Protein kinase domain-containing protein</fullName>
    </recommendedName>
</protein>
<dbReference type="InterPro" id="IPR011009">
    <property type="entry name" value="Kinase-like_dom_sf"/>
</dbReference>
<evidence type="ECO:0000256" key="4">
    <source>
        <dbReference type="ARBA" id="ARBA00022840"/>
    </source>
</evidence>
<dbReference type="SMART" id="SM00220">
    <property type="entry name" value="S_TKc"/>
    <property type="match status" value="1"/>
</dbReference>
<dbReference type="InterPro" id="IPR000719">
    <property type="entry name" value="Prot_kinase_dom"/>
</dbReference>
<evidence type="ECO:0000313" key="6">
    <source>
        <dbReference type="EMBL" id="KZT56493.1"/>
    </source>
</evidence>
<evidence type="ECO:0000256" key="1">
    <source>
        <dbReference type="ARBA" id="ARBA00022679"/>
    </source>
</evidence>
<dbReference type="GO" id="GO:0005524">
    <property type="term" value="F:ATP binding"/>
    <property type="evidence" value="ECO:0007669"/>
    <property type="project" value="UniProtKB-KW"/>
</dbReference>
<keyword evidence="4" id="KW-0067">ATP-binding</keyword>
<dbReference type="EMBL" id="KV423977">
    <property type="protein sequence ID" value="KZT56493.1"/>
    <property type="molecule type" value="Genomic_DNA"/>
</dbReference>
<dbReference type="Pfam" id="PF00069">
    <property type="entry name" value="Pkinase"/>
    <property type="match status" value="1"/>
</dbReference>
<dbReference type="OrthoDB" id="5987198at2759"/>
<evidence type="ECO:0000313" key="7">
    <source>
        <dbReference type="Proteomes" id="UP000076842"/>
    </source>
</evidence>
<reference evidence="6 7" key="1">
    <citation type="journal article" date="2016" name="Mol. Biol. Evol.">
        <title>Comparative Genomics of Early-Diverging Mushroom-Forming Fungi Provides Insights into the Origins of Lignocellulose Decay Capabilities.</title>
        <authorList>
            <person name="Nagy L.G."/>
            <person name="Riley R."/>
            <person name="Tritt A."/>
            <person name="Adam C."/>
            <person name="Daum C."/>
            <person name="Floudas D."/>
            <person name="Sun H."/>
            <person name="Yadav J.S."/>
            <person name="Pangilinan J."/>
            <person name="Larsson K.H."/>
            <person name="Matsuura K."/>
            <person name="Barry K."/>
            <person name="Labutti K."/>
            <person name="Kuo R."/>
            <person name="Ohm R.A."/>
            <person name="Bhattacharya S.S."/>
            <person name="Shirouzu T."/>
            <person name="Yoshinaga Y."/>
            <person name="Martin F.M."/>
            <person name="Grigoriev I.V."/>
            <person name="Hibbett D.S."/>
        </authorList>
    </citation>
    <scope>NUCLEOTIDE SEQUENCE [LARGE SCALE GENOMIC DNA]</scope>
    <source>
        <strain evidence="6 7">HHB12733</strain>
    </source>
</reference>
<dbReference type="SUPFAM" id="SSF56112">
    <property type="entry name" value="Protein kinase-like (PK-like)"/>
    <property type="match status" value="1"/>
</dbReference>
<keyword evidence="1" id="KW-0808">Transferase</keyword>
<evidence type="ECO:0000256" key="3">
    <source>
        <dbReference type="ARBA" id="ARBA00022777"/>
    </source>
</evidence>
<dbReference type="PANTHER" id="PTHR43289">
    <property type="entry name" value="MITOGEN-ACTIVATED PROTEIN KINASE KINASE KINASE 20-RELATED"/>
    <property type="match status" value="1"/>
</dbReference>
<organism evidence="6 7">
    <name type="scientific">Calocera cornea HHB12733</name>
    <dbReference type="NCBI Taxonomy" id="1353952"/>
    <lineage>
        <taxon>Eukaryota</taxon>
        <taxon>Fungi</taxon>
        <taxon>Dikarya</taxon>
        <taxon>Basidiomycota</taxon>
        <taxon>Agaricomycotina</taxon>
        <taxon>Dacrymycetes</taxon>
        <taxon>Dacrymycetales</taxon>
        <taxon>Dacrymycetaceae</taxon>
        <taxon>Calocera</taxon>
    </lineage>
</organism>
<keyword evidence="3" id="KW-0418">Kinase</keyword>
<gene>
    <name evidence="6" type="ORF">CALCODRAFT_497398</name>
</gene>
<name>A0A165FB17_9BASI</name>
<evidence type="ECO:0000256" key="2">
    <source>
        <dbReference type="ARBA" id="ARBA00022741"/>
    </source>
</evidence>
<accession>A0A165FB17</accession>
<keyword evidence="2" id="KW-0547">Nucleotide-binding</keyword>
<dbReference type="STRING" id="1353952.A0A165FB17"/>
<sequence length="245" mass="27667">MDAVRVRDSAQVVLKLWSDDPHEVAELSILRYFSDPSTANHPSNHSVPLLEAFPVEGYADVFDETLVEPLLRDCRQPSWTIAAEIVSFLLQVLEGLEYMHSQNVAHGDIHLGNILLDARAMFPNGFHGPFNFQPDQRLPERGIKRLTRLQAPVKYCYIDFGSGFMFLSFEARKGARFNAAALIPPEVLANREAPFDPFKGDVWALGFSVVEQLRYRSGLDFLEPAFLTMMEDDPNNRPTPKDAMS</sequence>
<evidence type="ECO:0000259" key="5">
    <source>
        <dbReference type="PROSITE" id="PS50011"/>
    </source>
</evidence>
<dbReference type="Gene3D" id="1.10.510.10">
    <property type="entry name" value="Transferase(Phosphotransferase) domain 1"/>
    <property type="match status" value="1"/>
</dbReference>
<proteinExistence type="predicted"/>
<dbReference type="AlphaFoldDB" id="A0A165FB17"/>
<feature type="domain" description="Protein kinase" evidence="5">
    <location>
        <begin position="1"/>
        <end position="245"/>
    </location>
</feature>
<dbReference type="InParanoid" id="A0A165FB17"/>